<evidence type="ECO:0000259" key="2">
    <source>
        <dbReference type="PROSITE" id="PS50943"/>
    </source>
</evidence>
<gene>
    <name evidence="3" type="ORF">DFQ01_11124</name>
</gene>
<dbReference type="Gene3D" id="1.10.260.40">
    <property type="entry name" value="lambda repressor-like DNA-binding domains"/>
    <property type="match status" value="1"/>
</dbReference>
<dbReference type="PROSITE" id="PS50112">
    <property type="entry name" value="PAS"/>
    <property type="match status" value="1"/>
</dbReference>
<dbReference type="Pfam" id="PF13426">
    <property type="entry name" value="PAS_9"/>
    <property type="match status" value="1"/>
</dbReference>
<feature type="domain" description="HTH cro/C1-type" evidence="2">
    <location>
        <begin position="245"/>
        <end position="300"/>
    </location>
</feature>
<dbReference type="GO" id="GO:0003677">
    <property type="term" value="F:DNA binding"/>
    <property type="evidence" value="ECO:0007669"/>
    <property type="project" value="InterPro"/>
</dbReference>
<dbReference type="CDD" id="cd00130">
    <property type="entry name" value="PAS"/>
    <property type="match status" value="1"/>
</dbReference>
<protein>
    <submittedName>
        <fullName evidence="3">PAS domain S-box-containing protein</fullName>
    </submittedName>
</protein>
<dbReference type="Proteomes" id="UP000246635">
    <property type="component" value="Unassembled WGS sequence"/>
</dbReference>
<evidence type="ECO:0000259" key="1">
    <source>
        <dbReference type="PROSITE" id="PS50112"/>
    </source>
</evidence>
<dbReference type="SUPFAM" id="SSF55785">
    <property type="entry name" value="PYP-like sensor domain (PAS domain)"/>
    <property type="match status" value="1"/>
</dbReference>
<feature type="domain" description="PAS" evidence="1">
    <location>
        <begin position="33"/>
        <end position="75"/>
    </location>
</feature>
<proteinExistence type="predicted"/>
<keyword evidence="4" id="KW-1185">Reference proteome</keyword>
<organism evidence="3 4">
    <name type="scientific">Paenibacillus cellulosilyticus</name>
    <dbReference type="NCBI Taxonomy" id="375489"/>
    <lineage>
        <taxon>Bacteria</taxon>
        <taxon>Bacillati</taxon>
        <taxon>Bacillota</taxon>
        <taxon>Bacilli</taxon>
        <taxon>Bacillales</taxon>
        <taxon>Paenibacillaceae</taxon>
        <taxon>Paenibacillus</taxon>
    </lineage>
</organism>
<dbReference type="InterPro" id="IPR000014">
    <property type="entry name" value="PAS"/>
</dbReference>
<dbReference type="NCBIfam" id="TIGR00229">
    <property type="entry name" value="sensory_box"/>
    <property type="match status" value="1"/>
</dbReference>
<name>A0A2V2YS00_9BACL</name>
<comment type="caution">
    <text evidence="3">The sequence shown here is derived from an EMBL/GenBank/DDBJ whole genome shotgun (WGS) entry which is preliminary data.</text>
</comment>
<evidence type="ECO:0000313" key="4">
    <source>
        <dbReference type="Proteomes" id="UP000246635"/>
    </source>
</evidence>
<dbReference type="InterPro" id="IPR001387">
    <property type="entry name" value="Cro/C1-type_HTH"/>
</dbReference>
<dbReference type="SUPFAM" id="SSF47413">
    <property type="entry name" value="lambda repressor-like DNA-binding domains"/>
    <property type="match status" value="1"/>
</dbReference>
<sequence length="307" mass="35585">MEEIDRLQLMQLIRIPFCKVDLINGGWVIRQSNDEFKYLTGYQPNELIGREFNEILTEQSYAKFVRLQRRMMQQSNAFTELVYTAQSGRKVYTEAHVSTFQMGSTMSWLITNRDRTIEHWIENKLMATTFVGCFILTSRYDIKKVIPYGPGVEGTYEHHYEEMNLLELIQPKSIPALIQAFDACRRLERQRTIIVGTINYAALKVTIYPFFDARGLLNHYVFAIHEIQEKQNAGTRTFTESAATLRSLMLRSRVSAKRLSEQTGISKTTISKLLNGKITKPRRLTAELIARELGVRPNAIWQSFRSI</sequence>
<dbReference type="Pfam" id="PF13443">
    <property type="entry name" value="HTH_26"/>
    <property type="match status" value="1"/>
</dbReference>
<dbReference type="CDD" id="cd00093">
    <property type="entry name" value="HTH_XRE"/>
    <property type="match status" value="1"/>
</dbReference>
<dbReference type="SMART" id="SM00530">
    <property type="entry name" value="HTH_XRE"/>
    <property type="match status" value="1"/>
</dbReference>
<reference evidence="3 4" key="1">
    <citation type="submission" date="2018-05" db="EMBL/GenBank/DDBJ databases">
        <title>Genomic Encyclopedia of Type Strains, Phase III (KMG-III): the genomes of soil and plant-associated and newly described type strains.</title>
        <authorList>
            <person name="Whitman W."/>
        </authorList>
    </citation>
    <scope>NUCLEOTIDE SEQUENCE [LARGE SCALE GENOMIC DNA]</scope>
    <source>
        <strain evidence="3 4">CECT 5696</strain>
    </source>
</reference>
<dbReference type="Gene3D" id="3.30.450.20">
    <property type="entry name" value="PAS domain"/>
    <property type="match status" value="1"/>
</dbReference>
<dbReference type="InterPro" id="IPR035965">
    <property type="entry name" value="PAS-like_dom_sf"/>
</dbReference>
<evidence type="ECO:0000313" key="3">
    <source>
        <dbReference type="EMBL" id="PWW00879.1"/>
    </source>
</evidence>
<dbReference type="PROSITE" id="PS50943">
    <property type="entry name" value="HTH_CROC1"/>
    <property type="match status" value="1"/>
</dbReference>
<dbReference type="RefSeq" id="WP_110044771.1">
    <property type="nucleotide sequence ID" value="NZ_CP054613.1"/>
</dbReference>
<accession>A0A2V2YS00</accession>
<dbReference type="InterPro" id="IPR010982">
    <property type="entry name" value="Lambda_DNA-bd_dom_sf"/>
</dbReference>
<dbReference type="OrthoDB" id="2561450at2"/>
<dbReference type="EMBL" id="QGTQ01000011">
    <property type="protein sequence ID" value="PWW00879.1"/>
    <property type="molecule type" value="Genomic_DNA"/>
</dbReference>
<dbReference type="AlphaFoldDB" id="A0A2V2YS00"/>